<protein>
    <submittedName>
        <fullName evidence="1">Uncharacterized protein</fullName>
    </submittedName>
</protein>
<organism evidence="1 2">
    <name type="scientific">Irpex rosettiformis</name>
    <dbReference type="NCBI Taxonomy" id="378272"/>
    <lineage>
        <taxon>Eukaryota</taxon>
        <taxon>Fungi</taxon>
        <taxon>Dikarya</taxon>
        <taxon>Basidiomycota</taxon>
        <taxon>Agaricomycotina</taxon>
        <taxon>Agaricomycetes</taxon>
        <taxon>Polyporales</taxon>
        <taxon>Irpicaceae</taxon>
        <taxon>Irpex</taxon>
    </lineage>
</organism>
<evidence type="ECO:0000313" key="2">
    <source>
        <dbReference type="Proteomes" id="UP001055072"/>
    </source>
</evidence>
<dbReference type="Proteomes" id="UP001055072">
    <property type="component" value="Unassembled WGS sequence"/>
</dbReference>
<accession>A0ACB8TS72</accession>
<reference evidence="1" key="1">
    <citation type="journal article" date="2021" name="Environ. Microbiol.">
        <title>Gene family expansions and transcriptome signatures uncover fungal adaptations to wood decay.</title>
        <authorList>
            <person name="Hage H."/>
            <person name="Miyauchi S."/>
            <person name="Viragh M."/>
            <person name="Drula E."/>
            <person name="Min B."/>
            <person name="Chaduli D."/>
            <person name="Navarro D."/>
            <person name="Favel A."/>
            <person name="Norest M."/>
            <person name="Lesage-Meessen L."/>
            <person name="Balint B."/>
            <person name="Merenyi Z."/>
            <person name="de Eugenio L."/>
            <person name="Morin E."/>
            <person name="Martinez A.T."/>
            <person name="Baldrian P."/>
            <person name="Stursova M."/>
            <person name="Martinez M.J."/>
            <person name="Novotny C."/>
            <person name="Magnuson J.K."/>
            <person name="Spatafora J.W."/>
            <person name="Maurice S."/>
            <person name="Pangilinan J."/>
            <person name="Andreopoulos W."/>
            <person name="LaButti K."/>
            <person name="Hundley H."/>
            <person name="Na H."/>
            <person name="Kuo A."/>
            <person name="Barry K."/>
            <person name="Lipzen A."/>
            <person name="Henrissat B."/>
            <person name="Riley R."/>
            <person name="Ahrendt S."/>
            <person name="Nagy L.G."/>
            <person name="Grigoriev I.V."/>
            <person name="Martin F."/>
            <person name="Rosso M.N."/>
        </authorList>
    </citation>
    <scope>NUCLEOTIDE SEQUENCE</scope>
    <source>
        <strain evidence="1">CBS 384.51</strain>
    </source>
</reference>
<comment type="caution">
    <text evidence="1">The sequence shown here is derived from an EMBL/GenBank/DDBJ whole genome shotgun (WGS) entry which is preliminary data.</text>
</comment>
<evidence type="ECO:0000313" key="1">
    <source>
        <dbReference type="EMBL" id="KAI0084833.1"/>
    </source>
</evidence>
<sequence>MAIMDSNGDTDVMRVWNMLNEVSEQLAQNRNTSIGLHSLAAGVKTQAIHSQTGFVLRRFNLDKSQDEYNAELERMSAQMITENNTLQNDNKQLNALIKEYEQTLENVMSTFRTRANDVQQRELSIVREYERKILTLETEELTRALSQSTDLSLHLGRVCELLRSVMRVLGGEDPSIVPPPSDRPSSPNVLVSIRDRHIVNSLEINSSDDEELVVSERERQLAAAEYALERESELARLEQENAFLRQLAAEHFQLQQQSAEKPASIPELPKLSNLPKSVARTMKEKLGGKDIGPFGKWKKFGEDQ</sequence>
<gene>
    <name evidence="1" type="ORF">BDY19DRAFT_969465</name>
</gene>
<name>A0ACB8TS72_9APHY</name>
<keyword evidence="2" id="KW-1185">Reference proteome</keyword>
<proteinExistence type="predicted"/>
<dbReference type="EMBL" id="MU274938">
    <property type="protein sequence ID" value="KAI0084833.1"/>
    <property type="molecule type" value="Genomic_DNA"/>
</dbReference>